<feature type="compositionally biased region" description="Basic and acidic residues" evidence="5">
    <location>
        <begin position="449"/>
        <end position="472"/>
    </location>
</feature>
<name>A0A9N9G0I1_FUNMO</name>
<feature type="compositionally biased region" description="Polar residues" evidence="5">
    <location>
        <begin position="394"/>
        <end position="418"/>
    </location>
</feature>
<keyword evidence="9" id="KW-1185">Reference proteome</keyword>
<proteinExistence type="inferred from homology"/>
<accession>A0A9N9G0I1</accession>
<keyword evidence="4" id="KW-0539">Nucleus</keyword>
<dbReference type="Pfam" id="PF07807">
    <property type="entry name" value="RED_C"/>
    <property type="match status" value="1"/>
</dbReference>
<dbReference type="Pfam" id="PF07808">
    <property type="entry name" value="RED_N"/>
    <property type="match status" value="1"/>
</dbReference>
<dbReference type="EMBL" id="CAJVPP010001736">
    <property type="protein sequence ID" value="CAG8570707.1"/>
    <property type="molecule type" value="Genomic_DNA"/>
</dbReference>
<feature type="region of interest" description="Disordered" evidence="5">
    <location>
        <begin position="509"/>
        <end position="566"/>
    </location>
</feature>
<feature type="region of interest" description="Disordered" evidence="5">
    <location>
        <begin position="394"/>
        <end position="421"/>
    </location>
</feature>
<evidence type="ECO:0000313" key="9">
    <source>
        <dbReference type="Proteomes" id="UP000789375"/>
    </source>
</evidence>
<feature type="region of interest" description="Disordered" evidence="5">
    <location>
        <begin position="323"/>
        <end position="355"/>
    </location>
</feature>
<organism evidence="8 9">
    <name type="scientific">Funneliformis mosseae</name>
    <name type="common">Endomycorrhizal fungus</name>
    <name type="synonym">Glomus mosseae</name>
    <dbReference type="NCBI Taxonomy" id="27381"/>
    <lineage>
        <taxon>Eukaryota</taxon>
        <taxon>Fungi</taxon>
        <taxon>Fungi incertae sedis</taxon>
        <taxon>Mucoromycota</taxon>
        <taxon>Glomeromycotina</taxon>
        <taxon>Glomeromycetes</taxon>
        <taxon>Glomerales</taxon>
        <taxon>Glomeraceae</taxon>
        <taxon>Funneliformis</taxon>
    </lineage>
</organism>
<feature type="compositionally biased region" description="Basic and acidic residues" evidence="5">
    <location>
        <begin position="74"/>
        <end position="96"/>
    </location>
</feature>
<feature type="domain" description="Protein RED C-terminal" evidence="6">
    <location>
        <begin position="455"/>
        <end position="559"/>
    </location>
</feature>
<feature type="compositionally biased region" description="Basic and acidic residues" evidence="5">
    <location>
        <begin position="515"/>
        <end position="552"/>
    </location>
</feature>
<feature type="region of interest" description="Disordered" evidence="5">
    <location>
        <begin position="1"/>
        <end position="104"/>
    </location>
</feature>
<dbReference type="GO" id="GO:0005634">
    <property type="term" value="C:nucleus"/>
    <property type="evidence" value="ECO:0007669"/>
    <property type="project" value="UniProtKB-SubCell"/>
</dbReference>
<protein>
    <submittedName>
        <fullName evidence="8">6884_t:CDS:1</fullName>
    </submittedName>
</protein>
<keyword evidence="3" id="KW-0677">Repeat</keyword>
<dbReference type="InterPro" id="IPR012916">
    <property type="entry name" value="RED_N"/>
</dbReference>
<sequence>MSDLNRQENKQKGLKQDDFRKLLQTPRPGDAPSKGILGMATPRQRVPQTPKPGGTGAFAKPEAPASKSKKKYKRPETSEEKSSDNKYRDRAAERRTGANPDYQETEQILKALNNSETLEAKLVYEQSKYLGGDSEYTHLVKGLDFALLNKVRNEIQRGDDQNDEELEHVLLERIKEESQEIPNINSKMAQNIYDIAVVDAKKKPPRINELFVAGRMAYVFELADENGFYGDPFAISTTVIRSKADIADSSRSDKSTNDFVIDRISRVMAYVRKGDHDGSSEVKDKKLKKKVKEKQPEIVAPVKYAAIDESEDIFEEAGRDYTAVPDEPSVDENKKEEDIPMIGPIRPPSQSVEVDTPKGYFKASHVDNDAMDVDDEEPRNEDLKTLINKVASASGINQIEDTVKSSETSDNNKSSVKSELNKKRLYDYDGYEGNYSTYGLGLSSLSSEGTRKNAYDSGHEDSDSEGEVHTIRDQGVAKNKKAQLSRWDFDTEEEWLSYKDNVTAMPKSAFQFGVKKTDGRKTRRSGKDLSEKQKLDRDWQKISKIMEQKYGDGDEGSSSKKKAKHE</sequence>
<comment type="similarity">
    <text evidence="2">Belongs to the RED family.</text>
</comment>
<evidence type="ECO:0000259" key="7">
    <source>
        <dbReference type="Pfam" id="PF07808"/>
    </source>
</evidence>
<dbReference type="InterPro" id="IPR012492">
    <property type="entry name" value="RED_C"/>
</dbReference>
<evidence type="ECO:0000256" key="2">
    <source>
        <dbReference type="ARBA" id="ARBA00006660"/>
    </source>
</evidence>
<evidence type="ECO:0000256" key="4">
    <source>
        <dbReference type="ARBA" id="ARBA00023242"/>
    </source>
</evidence>
<dbReference type="AlphaFoldDB" id="A0A9N9G0I1"/>
<feature type="region of interest" description="Disordered" evidence="5">
    <location>
        <begin position="442"/>
        <end position="483"/>
    </location>
</feature>
<dbReference type="Proteomes" id="UP000789375">
    <property type="component" value="Unassembled WGS sequence"/>
</dbReference>
<comment type="caution">
    <text evidence="8">The sequence shown here is derived from an EMBL/GenBank/DDBJ whole genome shotgun (WGS) entry which is preliminary data.</text>
</comment>
<dbReference type="InterPro" id="IPR039896">
    <property type="entry name" value="Red-like"/>
</dbReference>
<gene>
    <name evidence="8" type="ORF">FMOSSE_LOCUS7438</name>
</gene>
<evidence type="ECO:0000259" key="6">
    <source>
        <dbReference type="Pfam" id="PF07807"/>
    </source>
</evidence>
<evidence type="ECO:0000256" key="5">
    <source>
        <dbReference type="SAM" id="MobiDB-lite"/>
    </source>
</evidence>
<reference evidence="8" key="1">
    <citation type="submission" date="2021-06" db="EMBL/GenBank/DDBJ databases">
        <authorList>
            <person name="Kallberg Y."/>
            <person name="Tangrot J."/>
            <person name="Rosling A."/>
        </authorList>
    </citation>
    <scope>NUCLEOTIDE SEQUENCE</scope>
    <source>
        <strain evidence="8">87-6 pot B 2015</strain>
    </source>
</reference>
<evidence type="ECO:0000256" key="3">
    <source>
        <dbReference type="ARBA" id="ARBA00022737"/>
    </source>
</evidence>
<feature type="compositionally biased region" description="Basic and acidic residues" evidence="5">
    <location>
        <begin position="1"/>
        <end position="21"/>
    </location>
</feature>
<dbReference type="PANTHER" id="PTHR12765">
    <property type="entry name" value="RED PROTEIN IK FACTOR CYTOKINE IK"/>
    <property type="match status" value="1"/>
</dbReference>
<evidence type="ECO:0000313" key="8">
    <source>
        <dbReference type="EMBL" id="CAG8570707.1"/>
    </source>
</evidence>
<feature type="domain" description="RED-like N-terminal" evidence="7">
    <location>
        <begin position="68"/>
        <end position="278"/>
    </location>
</feature>
<evidence type="ECO:0000256" key="1">
    <source>
        <dbReference type="ARBA" id="ARBA00004123"/>
    </source>
</evidence>
<comment type="subcellular location">
    <subcellularLocation>
        <location evidence="1">Nucleus</location>
    </subcellularLocation>
</comment>